<proteinExistence type="predicted"/>
<evidence type="ECO:0000313" key="2">
    <source>
        <dbReference type="EMBL" id="RKG48142.1"/>
    </source>
</evidence>
<dbReference type="EMBL" id="RAXZ01000038">
    <property type="protein sequence ID" value="RKG48142.1"/>
    <property type="molecule type" value="Genomic_DNA"/>
</dbReference>
<gene>
    <name evidence="2" type="ORF">D7V64_15745</name>
</gene>
<accession>A0A3A8FN23</accession>
<protein>
    <submittedName>
        <fullName evidence="2">DUF2939 domain-containing protein</fullName>
    </submittedName>
</protein>
<comment type="caution">
    <text evidence="2">The sequence shown here is derived from an EMBL/GenBank/DDBJ whole genome shotgun (WGS) entry which is preliminary data.</text>
</comment>
<keyword evidence="1" id="KW-0472">Membrane</keyword>
<keyword evidence="1" id="KW-0812">Transmembrane</keyword>
<organism evidence="2 3">
    <name type="scientific">Acinetobacter cumulans</name>
    <dbReference type="NCBI Taxonomy" id="2136182"/>
    <lineage>
        <taxon>Bacteria</taxon>
        <taxon>Pseudomonadati</taxon>
        <taxon>Pseudomonadota</taxon>
        <taxon>Gammaproteobacteria</taxon>
        <taxon>Moraxellales</taxon>
        <taxon>Moraxellaceae</taxon>
        <taxon>Acinetobacter</taxon>
    </lineage>
</organism>
<reference evidence="2 3" key="1">
    <citation type="submission" date="2018-09" db="EMBL/GenBank/DDBJ databases">
        <title>The draft genome of Acinetobacter spp. strains.</title>
        <authorList>
            <person name="Qin J."/>
            <person name="Feng Y."/>
            <person name="Zong Z."/>
        </authorList>
    </citation>
    <scope>NUCLEOTIDE SEQUENCE [LARGE SCALE GENOMIC DNA]</scope>
    <source>
        <strain evidence="2 3">WCHAc060002</strain>
    </source>
</reference>
<dbReference type="AlphaFoldDB" id="A0A3A8FN23"/>
<sequence>MNIGTMKVLKYSFFVGLGLAILTYVISPYWVLHRIQQAYEQNQANKISQYIDYDAVKISLKPQLEQRFQHYIGGEALPPSLQKWQVKLSQKFSDYAVDMVLNPQTLMLLMQGKTLSELIQKEDLLGAKSVLGSVQNVWQEAQPISDTETQGLQLTADDDLVQASHAVEQARSRPQAHYTSWNRFEVIVPHEAKSNTHVEQNTRFMMQRRGLSWKITAVQLP</sequence>
<dbReference type="Pfam" id="PF11159">
    <property type="entry name" value="DUF2939"/>
    <property type="match status" value="1"/>
</dbReference>
<name>A0A3A8FN23_9GAMM</name>
<dbReference type="Proteomes" id="UP000281084">
    <property type="component" value="Unassembled WGS sequence"/>
</dbReference>
<evidence type="ECO:0000256" key="1">
    <source>
        <dbReference type="SAM" id="Phobius"/>
    </source>
</evidence>
<feature type="transmembrane region" description="Helical" evidence="1">
    <location>
        <begin position="12"/>
        <end position="32"/>
    </location>
</feature>
<dbReference type="InterPro" id="IPR021330">
    <property type="entry name" value="DUF2939"/>
</dbReference>
<evidence type="ECO:0000313" key="3">
    <source>
        <dbReference type="Proteomes" id="UP000281084"/>
    </source>
</evidence>
<keyword evidence="1" id="KW-1133">Transmembrane helix</keyword>